<feature type="region of interest" description="Disordered" evidence="1">
    <location>
        <begin position="1"/>
        <end position="78"/>
    </location>
</feature>
<comment type="caution">
    <text evidence="2">The sequence shown here is derived from an EMBL/GenBank/DDBJ whole genome shotgun (WGS) entry which is preliminary data.</text>
</comment>
<feature type="compositionally biased region" description="Basic and acidic residues" evidence="1">
    <location>
        <begin position="49"/>
        <end position="59"/>
    </location>
</feature>
<evidence type="ECO:0000256" key="1">
    <source>
        <dbReference type="SAM" id="MobiDB-lite"/>
    </source>
</evidence>
<evidence type="ECO:0000313" key="2">
    <source>
        <dbReference type="EMBL" id="KAK5609431.1"/>
    </source>
</evidence>
<reference evidence="2 3" key="1">
    <citation type="submission" date="2021-06" db="EMBL/GenBank/DDBJ databases">
        <authorList>
            <person name="Palmer J.M."/>
        </authorList>
    </citation>
    <scope>NUCLEOTIDE SEQUENCE [LARGE SCALE GENOMIC DNA]</scope>
    <source>
        <strain evidence="2 3">MEX-2019</strain>
        <tissue evidence="2">Muscle</tissue>
    </source>
</reference>
<keyword evidence="3" id="KW-1185">Reference proteome</keyword>
<proteinExistence type="predicted"/>
<dbReference type="EMBL" id="JAHHUM010001747">
    <property type="protein sequence ID" value="KAK5609431.1"/>
    <property type="molecule type" value="Genomic_DNA"/>
</dbReference>
<dbReference type="AlphaFoldDB" id="A0AAV9RKC0"/>
<dbReference type="Proteomes" id="UP001311232">
    <property type="component" value="Unassembled WGS sequence"/>
</dbReference>
<accession>A0AAV9RKC0</accession>
<name>A0AAV9RKC0_9TELE</name>
<sequence length="123" mass="13114">MESSEAGLRLEEGLTVPPTGVSEWVCPNSEAGSFERPGLRGLGPSSTAKTREAGSDHFGRAVRHAQPNRPRSSDVTGIIKPAGHKLSLPFPACLMGRRIGGSYLEREKLAGKLFLHKAIPGRA</sequence>
<evidence type="ECO:0000313" key="3">
    <source>
        <dbReference type="Proteomes" id="UP001311232"/>
    </source>
</evidence>
<gene>
    <name evidence="2" type="ORF">CRENBAI_008764</name>
</gene>
<protein>
    <submittedName>
        <fullName evidence="2">Uncharacterized protein</fullName>
    </submittedName>
</protein>
<organism evidence="2 3">
    <name type="scientific">Crenichthys baileyi</name>
    <name type="common">White River springfish</name>
    <dbReference type="NCBI Taxonomy" id="28760"/>
    <lineage>
        <taxon>Eukaryota</taxon>
        <taxon>Metazoa</taxon>
        <taxon>Chordata</taxon>
        <taxon>Craniata</taxon>
        <taxon>Vertebrata</taxon>
        <taxon>Euteleostomi</taxon>
        <taxon>Actinopterygii</taxon>
        <taxon>Neopterygii</taxon>
        <taxon>Teleostei</taxon>
        <taxon>Neoteleostei</taxon>
        <taxon>Acanthomorphata</taxon>
        <taxon>Ovalentaria</taxon>
        <taxon>Atherinomorphae</taxon>
        <taxon>Cyprinodontiformes</taxon>
        <taxon>Goodeidae</taxon>
        <taxon>Crenichthys</taxon>
    </lineage>
</organism>